<accession>A0A6S6XR24</accession>
<evidence type="ECO:0000313" key="3">
    <source>
        <dbReference type="Proteomes" id="UP000515733"/>
    </source>
</evidence>
<dbReference type="SUPFAM" id="SSF56003">
    <property type="entry name" value="Molybdenum cofactor-binding domain"/>
    <property type="match status" value="2"/>
</dbReference>
<dbReference type="KEGG" id="doe:DENOEST_1281"/>
<dbReference type="PANTHER" id="PTHR47495:SF2">
    <property type="entry name" value="ALDEHYDE DEHYDROGENASE"/>
    <property type="match status" value="1"/>
</dbReference>
<dbReference type="PANTHER" id="PTHR47495">
    <property type="entry name" value="ALDEHYDE DEHYDROGENASE"/>
    <property type="match status" value="1"/>
</dbReference>
<dbReference type="PIRSF" id="PIRSF036389">
    <property type="entry name" value="IOR_B"/>
    <property type="match status" value="1"/>
</dbReference>
<dbReference type="Pfam" id="PF02738">
    <property type="entry name" value="MoCoBD_1"/>
    <property type="match status" value="1"/>
</dbReference>
<protein>
    <submittedName>
        <fullName evidence="2">Isoquinoline 1-oxidoreductase</fullName>
    </submittedName>
</protein>
<organism evidence="2 3">
    <name type="scientific">Denitratisoma oestradiolicum</name>
    <dbReference type="NCBI Taxonomy" id="311182"/>
    <lineage>
        <taxon>Bacteria</taxon>
        <taxon>Pseudomonadati</taxon>
        <taxon>Pseudomonadota</taxon>
        <taxon>Betaproteobacteria</taxon>
        <taxon>Nitrosomonadales</taxon>
        <taxon>Sterolibacteriaceae</taxon>
        <taxon>Denitratisoma</taxon>
    </lineage>
</organism>
<feature type="domain" description="Aldehyde oxidase/xanthine dehydrogenase a/b hammerhead" evidence="1">
    <location>
        <begin position="208"/>
        <end position="286"/>
    </location>
</feature>
<dbReference type="AlphaFoldDB" id="A0A6S6XR24"/>
<dbReference type="InterPro" id="IPR006311">
    <property type="entry name" value="TAT_signal"/>
</dbReference>
<evidence type="ECO:0000313" key="2">
    <source>
        <dbReference type="EMBL" id="CAB1368446.1"/>
    </source>
</evidence>
<dbReference type="Pfam" id="PF20256">
    <property type="entry name" value="MoCoBD_2"/>
    <property type="match status" value="2"/>
</dbReference>
<proteinExistence type="predicted"/>
<dbReference type="SMART" id="SM01008">
    <property type="entry name" value="Ald_Xan_dh_C"/>
    <property type="match status" value="1"/>
</dbReference>
<dbReference type="Proteomes" id="UP000515733">
    <property type="component" value="Chromosome"/>
</dbReference>
<dbReference type="PROSITE" id="PS51318">
    <property type="entry name" value="TAT"/>
    <property type="match status" value="1"/>
</dbReference>
<dbReference type="GO" id="GO:0016491">
    <property type="term" value="F:oxidoreductase activity"/>
    <property type="evidence" value="ECO:0007669"/>
    <property type="project" value="InterPro"/>
</dbReference>
<dbReference type="Gene3D" id="3.90.1170.50">
    <property type="entry name" value="Aldehyde oxidase/xanthine dehydrogenase, a/b hammerhead"/>
    <property type="match status" value="1"/>
</dbReference>
<dbReference type="InterPro" id="IPR046867">
    <property type="entry name" value="AldOxase/xan_DH_MoCoBD2"/>
</dbReference>
<dbReference type="InterPro" id="IPR012368">
    <property type="entry name" value="OxRdtase_Mopterin-bd_su_IorB"/>
</dbReference>
<dbReference type="InterPro" id="IPR008274">
    <property type="entry name" value="AldOxase/xan_DH_MoCoBD1"/>
</dbReference>
<dbReference type="InterPro" id="IPR052516">
    <property type="entry name" value="N-heterocyclic_Hydroxylase"/>
</dbReference>
<dbReference type="Gene3D" id="3.30.365.10">
    <property type="entry name" value="Aldehyde oxidase/xanthine dehydrogenase, molybdopterin binding domain"/>
    <property type="match status" value="4"/>
</dbReference>
<dbReference type="InterPro" id="IPR000674">
    <property type="entry name" value="Ald_Oxase/Xan_DH_a/b"/>
</dbReference>
<dbReference type="InterPro" id="IPR037165">
    <property type="entry name" value="AldOxase/xan_DH_Mopterin-bd_sf"/>
</dbReference>
<gene>
    <name evidence="2" type="ORF">DENOEST_1281</name>
</gene>
<dbReference type="OrthoDB" id="9767994at2"/>
<dbReference type="RefSeq" id="WP_145771635.1">
    <property type="nucleotide sequence ID" value="NZ_LR778301.1"/>
</dbReference>
<dbReference type="EMBL" id="LR778301">
    <property type="protein sequence ID" value="CAB1368446.1"/>
    <property type="molecule type" value="Genomic_DNA"/>
</dbReference>
<sequence length="717" mass="77997">MAISRRNFILSGLAAAGGLVVGISFADEKAPVVPYPHASNTDLQPNAWLQVTPDNRIIFQFHKAEMGQGIMTGFVTLVAEELNVEPETIVREFSGIHPAYLNPLFKLQITNASSSMITCYQPIREAAAAVRMLLISAAAKRWNVPATELEARDGMIHHRASNRKASYGSFVDVARTLPLPEKLEFRPREKYRFVGKYNRRIESRDKTNGSAKYGIDITPKGAVMAVIVRCPHFGGTLKSLDAGEARQMRGVLDVFQIDSGIAVVATNTWYARQAAGKLKIEWDAGAMKGVSSATIARNQRQALDKAEAAAALPVAADSISAEYSAGFMAHAPMEPMNATVAIAGDKVDVWVSTQAPDIVRGAVALSLGCAPEKVTVHGCYLGGGFGRRVIADVSADAAQVAKHVGKPVKVIWSREDDIQHDHYRPAVVSRMYGELDGSRVKSWRFRIAGDSLIYNLFHVLRPAIFPPSMPASEVEKIARKKIETDDKNIETVSEPVYKLGEIKVDQVIVESGVPVFFWRSVGHSFNCFFLESFMDEMAHKARMDGLEFRLKHLEAGSTESRLLKLVAEKARWAHPTQGRSIGLAVDKIKGAIVAMAAEVSVKGSKIQVHKIVCAADVGLLINPDIARTVIESCIVWGLSSCLQGEITIADGHVQQSNFTDYPLARMADTPKMEIHLVESDRSPVGVGECAVAPVAAAVGNAVFKATGKRLRSLPLKI</sequence>
<reference evidence="2 3" key="1">
    <citation type="submission" date="2020-03" db="EMBL/GenBank/DDBJ databases">
        <authorList>
            <consortium name="Genoscope - CEA"/>
            <person name="William W."/>
        </authorList>
    </citation>
    <scope>NUCLEOTIDE SEQUENCE [LARGE SCALE GENOMIC DNA]</scope>
    <source>
        <strain evidence="3">DSM 16959</strain>
    </source>
</reference>
<evidence type="ECO:0000259" key="1">
    <source>
        <dbReference type="SMART" id="SM01008"/>
    </source>
</evidence>
<keyword evidence="3" id="KW-1185">Reference proteome</keyword>
<name>A0A6S6XR24_9PROT</name>